<dbReference type="Pfam" id="PF01557">
    <property type="entry name" value="FAA_hydrolase"/>
    <property type="match status" value="1"/>
</dbReference>
<dbReference type="GeneID" id="98149041"/>
<keyword evidence="2" id="KW-0479">Metal-binding</keyword>
<evidence type="ECO:0000256" key="2">
    <source>
        <dbReference type="ARBA" id="ARBA00022723"/>
    </source>
</evidence>
<feature type="domain" description="Fumarylacetoacetase-like C-terminal" evidence="3">
    <location>
        <begin position="83"/>
        <end position="290"/>
    </location>
</feature>
<dbReference type="Proteomes" id="UP001610432">
    <property type="component" value="Unassembled WGS sequence"/>
</dbReference>
<reference evidence="4 5" key="1">
    <citation type="submission" date="2024-07" db="EMBL/GenBank/DDBJ databases">
        <title>Section-level genome sequencing and comparative genomics of Aspergillus sections Usti and Cavernicolus.</title>
        <authorList>
            <consortium name="Lawrence Berkeley National Laboratory"/>
            <person name="Nybo J.L."/>
            <person name="Vesth T.C."/>
            <person name="Theobald S."/>
            <person name="Frisvad J.C."/>
            <person name="Larsen T.O."/>
            <person name="Kjaerboelling I."/>
            <person name="Rothschild-Mancinelli K."/>
            <person name="Lyhne E.K."/>
            <person name="Kogle M.E."/>
            <person name="Barry K."/>
            <person name="Clum A."/>
            <person name="Na H."/>
            <person name="Ledsgaard L."/>
            <person name="Lin J."/>
            <person name="Lipzen A."/>
            <person name="Kuo A."/>
            <person name="Riley R."/>
            <person name="Mondo S."/>
            <person name="Labutti K."/>
            <person name="Haridas S."/>
            <person name="Pangalinan J."/>
            <person name="Salamov A.A."/>
            <person name="Simmons B.A."/>
            <person name="Magnuson J.K."/>
            <person name="Chen J."/>
            <person name="Drula E."/>
            <person name="Henrissat B."/>
            <person name="Wiebenga A."/>
            <person name="Lubbers R.J."/>
            <person name="Gomes A.C."/>
            <person name="Macurrencykelacurrency M.R."/>
            <person name="Stajich J."/>
            <person name="Grigoriev I.V."/>
            <person name="Mortensen U.H."/>
            <person name="De Vries R.P."/>
            <person name="Baker S.E."/>
            <person name="Andersen M.R."/>
        </authorList>
    </citation>
    <scope>NUCLEOTIDE SEQUENCE [LARGE SCALE GENOMIC DNA]</scope>
    <source>
        <strain evidence="4 5">CBS 449.75</strain>
    </source>
</reference>
<dbReference type="PANTHER" id="PTHR11820">
    <property type="entry name" value="ACYLPYRUVASE"/>
    <property type="match status" value="1"/>
</dbReference>
<dbReference type="PANTHER" id="PTHR11820:SF86">
    <property type="entry name" value="FUMARYLACETOACETATE HYDROLASE FAMILY PROTEIN (AFU_ORTHOLOGUE AFUA_7G07000)"/>
    <property type="match status" value="1"/>
</dbReference>
<keyword evidence="5" id="KW-1185">Reference proteome</keyword>
<evidence type="ECO:0000313" key="4">
    <source>
        <dbReference type="EMBL" id="KAL2861192.1"/>
    </source>
</evidence>
<evidence type="ECO:0000256" key="1">
    <source>
        <dbReference type="ARBA" id="ARBA00010211"/>
    </source>
</evidence>
<evidence type="ECO:0000313" key="5">
    <source>
        <dbReference type="Proteomes" id="UP001610432"/>
    </source>
</evidence>
<dbReference type="InterPro" id="IPR011234">
    <property type="entry name" value="Fumarylacetoacetase-like_C"/>
</dbReference>
<sequence>MKGSYRCLTNRYHNTMTPWESLICFQATDQRVYWAPLALDEQPYVGLNVQAFASIEALEADEQRSEVTVEKLLAPVPVTGINIICVGLNYRNHANEASLATPQCPPMWYKAPPALANPDSEIPFPVQAQNAFPDFEGELTIVLRNTIKSVPASSAASHILGYTIGNDLTARMFQRACGGQYTHAKGYDNFAPLGPRLVHPSVFSPSDPANRITTRVNGRVVQDSPFDFIFPVDELLAFLSQGTTIPAGTAIMTGTPAGVGWFQEPKCALADGDVVEVEVKPIGVLKNRVVFEK</sequence>
<proteinExistence type="inferred from homology"/>
<dbReference type="RefSeq" id="XP_070881086.1">
    <property type="nucleotide sequence ID" value="XM_071033969.1"/>
</dbReference>
<comment type="caution">
    <text evidence="4">The sequence shown here is derived from an EMBL/GenBank/DDBJ whole genome shotgun (WGS) entry which is preliminary data.</text>
</comment>
<dbReference type="SUPFAM" id="SSF56529">
    <property type="entry name" value="FAH"/>
    <property type="match status" value="1"/>
</dbReference>
<organism evidence="4 5">
    <name type="scientific">Aspergillus lucknowensis</name>
    <dbReference type="NCBI Taxonomy" id="176173"/>
    <lineage>
        <taxon>Eukaryota</taxon>
        <taxon>Fungi</taxon>
        <taxon>Dikarya</taxon>
        <taxon>Ascomycota</taxon>
        <taxon>Pezizomycotina</taxon>
        <taxon>Eurotiomycetes</taxon>
        <taxon>Eurotiomycetidae</taxon>
        <taxon>Eurotiales</taxon>
        <taxon>Aspergillaceae</taxon>
        <taxon>Aspergillus</taxon>
        <taxon>Aspergillus subgen. Nidulantes</taxon>
    </lineage>
</organism>
<dbReference type="InterPro" id="IPR036663">
    <property type="entry name" value="Fumarylacetoacetase_C_sf"/>
</dbReference>
<name>A0ABR4LCR5_9EURO</name>
<dbReference type="EMBL" id="JBFXLQ010000073">
    <property type="protein sequence ID" value="KAL2861192.1"/>
    <property type="molecule type" value="Genomic_DNA"/>
</dbReference>
<accession>A0ABR4LCR5</accession>
<dbReference type="Gene3D" id="3.90.850.10">
    <property type="entry name" value="Fumarylacetoacetase-like, C-terminal domain"/>
    <property type="match status" value="1"/>
</dbReference>
<gene>
    <name evidence="4" type="ORF">BJX67DRAFT_385936</name>
</gene>
<evidence type="ECO:0000259" key="3">
    <source>
        <dbReference type="Pfam" id="PF01557"/>
    </source>
</evidence>
<protein>
    <recommendedName>
        <fullName evidence="3">Fumarylacetoacetase-like C-terminal domain-containing protein</fullName>
    </recommendedName>
</protein>
<comment type="similarity">
    <text evidence="1">Belongs to the FAH family.</text>
</comment>